<evidence type="ECO:0008006" key="4">
    <source>
        <dbReference type="Google" id="ProtNLM"/>
    </source>
</evidence>
<feature type="chain" id="PRO_5003054196" description="Lipoprotein" evidence="1">
    <location>
        <begin position="20"/>
        <end position="143"/>
    </location>
</feature>
<gene>
    <name evidence="2" type="ORF">CIT292_10851</name>
</gene>
<name>D4BJK8_9ENTR</name>
<feature type="signal peptide" evidence="1">
    <location>
        <begin position="1"/>
        <end position="19"/>
    </location>
</feature>
<keyword evidence="1" id="KW-0732">Signal</keyword>
<sequence>MKIFIPFFTFMFLSAGVYAAGCSTVEEMDTADTVASSVKDWSDINSFFHKFKECDDGYIAEGLSDTIPRMLAENWNTATQLKAMTDKDKSFDAWILNHVNTTSASKDLELIIKNSNEKCADNAQAFCQKMASAANQALQALKE</sequence>
<evidence type="ECO:0000256" key="1">
    <source>
        <dbReference type="SAM" id="SignalP"/>
    </source>
</evidence>
<reference evidence="2 3" key="1">
    <citation type="submission" date="2010-02" db="EMBL/GenBank/DDBJ databases">
        <authorList>
            <person name="Weinstock G."/>
            <person name="Sodergren E."/>
            <person name="Clifton S."/>
            <person name="Fulton L."/>
            <person name="Fulton B."/>
            <person name="Courtney L."/>
            <person name="Fronick C."/>
            <person name="Harrison M."/>
            <person name="Strong C."/>
            <person name="Farmer C."/>
            <person name="Delahaunty K."/>
            <person name="Markovic C."/>
            <person name="Hall O."/>
            <person name="Minx P."/>
            <person name="Tomlinson C."/>
            <person name="Mitreva M."/>
            <person name="Nelson J."/>
            <person name="Hou S."/>
            <person name="Wollam A."/>
            <person name="Pepin K.H."/>
            <person name="Johnson M."/>
            <person name="Bhonagiri V."/>
            <person name="Zhang X."/>
            <person name="Suruliraj S."/>
            <person name="Warren W."/>
            <person name="Chinwalla A."/>
            <person name="Mardis E.R."/>
            <person name="Wilson R.K."/>
        </authorList>
    </citation>
    <scope>NUCLEOTIDE SEQUENCE [LARGE SCALE GENOMIC DNA]</scope>
    <source>
        <strain evidence="2 3">ATCC 29220</strain>
    </source>
</reference>
<dbReference type="RefSeq" id="WP_006688000.1">
    <property type="nucleotide sequence ID" value="NZ_GG730303.1"/>
</dbReference>
<organism evidence="2 3">
    <name type="scientific">Citrobacter youngae ATCC 29220</name>
    <dbReference type="NCBI Taxonomy" id="500640"/>
    <lineage>
        <taxon>Bacteria</taxon>
        <taxon>Pseudomonadati</taxon>
        <taxon>Pseudomonadota</taxon>
        <taxon>Gammaproteobacteria</taxon>
        <taxon>Enterobacterales</taxon>
        <taxon>Enterobacteriaceae</taxon>
        <taxon>Citrobacter</taxon>
        <taxon>Citrobacter freundii complex</taxon>
    </lineage>
</organism>
<dbReference type="Proteomes" id="UP000003880">
    <property type="component" value="Unassembled WGS sequence"/>
</dbReference>
<dbReference type="HOGENOM" id="CLU_153887_0_0_6"/>
<evidence type="ECO:0000313" key="2">
    <source>
        <dbReference type="EMBL" id="EFE05873.1"/>
    </source>
</evidence>
<accession>D4BJK8</accession>
<comment type="caution">
    <text evidence="2">The sequence shown here is derived from an EMBL/GenBank/DDBJ whole genome shotgun (WGS) entry which is preliminary data.</text>
</comment>
<proteinExistence type="predicted"/>
<protein>
    <recommendedName>
        <fullName evidence="4">Lipoprotein</fullName>
    </recommendedName>
</protein>
<dbReference type="AlphaFoldDB" id="D4BJK8"/>
<dbReference type="EMBL" id="ABWL02000026">
    <property type="protein sequence ID" value="EFE05873.1"/>
    <property type="molecule type" value="Genomic_DNA"/>
</dbReference>
<evidence type="ECO:0000313" key="3">
    <source>
        <dbReference type="Proteomes" id="UP000003880"/>
    </source>
</evidence>
<dbReference type="eggNOG" id="ENOG503342Q">
    <property type="taxonomic scope" value="Bacteria"/>
</dbReference>